<dbReference type="InterPro" id="IPR004360">
    <property type="entry name" value="Glyas_Fos-R_dOase_dom"/>
</dbReference>
<dbReference type="Proteomes" id="UP000051568">
    <property type="component" value="Unassembled WGS sequence"/>
</dbReference>
<dbReference type="Pfam" id="PF00903">
    <property type="entry name" value="Glyoxalase"/>
    <property type="match status" value="1"/>
</dbReference>
<sequence length="336" mass="38481">MNNNFSFCAKEAIIMNKNLIGLHHITAITSSAPKIFKFMTDILGLHLIKKTVNQDDVRTYHLYFTDDMGKPGTDLTFFDFPGIPKGRQGTNGITRIGFRVPNDQALAWWQKRFDEFDVRHDEIKTRFGAQYFYFYDFDNQQYQLVSDENNHGVPSGDPYRHSTVPAKYAISGLGPSFVTVNYPEQLHKVLTEVMGFAKIAEADGKTLYELHDGGHGAQIITETSVVLPDQFQGFGTVHHMAFRTENEESLRWWIQRIQNARLAQSGFVDRFYFKSEYFRPGRGVLFEIATDGPGFLQDETYEQAGVHLELPPFLEDQRADIEAHLVAFNTEQKSED</sequence>
<dbReference type="PANTHER" id="PTHR36110:SF3">
    <property type="entry name" value="VOC DOMAIN-CONTAINING PROTEIN"/>
    <property type="match status" value="1"/>
</dbReference>
<feature type="domain" description="VOC" evidence="1">
    <location>
        <begin position="172"/>
        <end position="291"/>
    </location>
</feature>
<dbReference type="PROSITE" id="PS51819">
    <property type="entry name" value="VOC"/>
    <property type="match status" value="2"/>
</dbReference>
<accession>A0A0R2IQQ9</accession>
<name>A0A0R2IQQ9_9LACO</name>
<keyword evidence="3" id="KW-1185">Reference proteome</keyword>
<proteinExistence type="predicted"/>
<evidence type="ECO:0000259" key="1">
    <source>
        <dbReference type="PROSITE" id="PS51819"/>
    </source>
</evidence>
<evidence type="ECO:0000313" key="3">
    <source>
        <dbReference type="Proteomes" id="UP000051568"/>
    </source>
</evidence>
<dbReference type="Gene3D" id="3.10.180.10">
    <property type="entry name" value="2,3-Dihydroxybiphenyl 1,2-Dioxygenase, domain 1"/>
    <property type="match status" value="2"/>
</dbReference>
<comment type="caution">
    <text evidence="2">The sequence shown here is derived from an EMBL/GenBank/DDBJ whole genome shotgun (WGS) entry which is preliminary data.</text>
</comment>
<dbReference type="InterPro" id="IPR052537">
    <property type="entry name" value="Extradiol_RC_dioxygenase"/>
</dbReference>
<dbReference type="EMBL" id="JQBR01000001">
    <property type="protein sequence ID" value="KRN67505.1"/>
    <property type="molecule type" value="Genomic_DNA"/>
</dbReference>
<feature type="domain" description="VOC" evidence="1">
    <location>
        <begin position="21"/>
        <end position="147"/>
    </location>
</feature>
<reference evidence="2 3" key="1">
    <citation type="journal article" date="2015" name="Genome Announc.">
        <title>Expanding the biotechnology potential of lactobacilli through comparative genomics of 213 strains and associated genera.</title>
        <authorList>
            <person name="Sun Z."/>
            <person name="Harris H.M."/>
            <person name="McCann A."/>
            <person name="Guo C."/>
            <person name="Argimon S."/>
            <person name="Zhang W."/>
            <person name="Yang X."/>
            <person name="Jeffery I.B."/>
            <person name="Cooney J.C."/>
            <person name="Kagawa T.F."/>
            <person name="Liu W."/>
            <person name="Song Y."/>
            <person name="Salvetti E."/>
            <person name="Wrobel A."/>
            <person name="Rasinkangas P."/>
            <person name="Parkhill J."/>
            <person name="Rea M.C."/>
            <person name="O'Sullivan O."/>
            <person name="Ritari J."/>
            <person name="Douillard F.P."/>
            <person name="Paul Ross R."/>
            <person name="Yang R."/>
            <person name="Briner A.E."/>
            <person name="Felis G.E."/>
            <person name="de Vos W.M."/>
            <person name="Barrangou R."/>
            <person name="Klaenhammer T.R."/>
            <person name="Caufield P.W."/>
            <person name="Cui Y."/>
            <person name="Zhang H."/>
            <person name="O'Toole P.W."/>
        </authorList>
    </citation>
    <scope>NUCLEOTIDE SEQUENCE [LARGE SCALE GENOMIC DNA]</scope>
    <source>
        <strain evidence="2 3">DSM 17757</strain>
    </source>
</reference>
<dbReference type="STRING" id="319652.IV80_GL000044"/>
<dbReference type="AlphaFoldDB" id="A0A0R2IQQ9"/>
<dbReference type="InterPro" id="IPR029068">
    <property type="entry name" value="Glyas_Bleomycin-R_OHBP_Dase"/>
</dbReference>
<evidence type="ECO:0000313" key="2">
    <source>
        <dbReference type="EMBL" id="KRN67505.1"/>
    </source>
</evidence>
<dbReference type="SUPFAM" id="SSF54593">
    <property type="entry name" value="Glyoxalase/Bleomycin resistance protein/Dihydroxybiphenyl dioxygenase"/>
    <property type="match status" value="1"/>
</dbReference>
<dbReference type="PANTHER" id="PTHR36110">
    <property type="entry name" value="RING-CLEAVING DIOXYGENASE MHQE-RELATED"/>
    <property type="match status" value="1"/>
</dbReference>
<protein>
    <submittedName>
        <fullName evidence="2">Glyoxalase family protein</fullName>
    </submittedName>
</protein>
<organism evidence="2 3">
    <name type="scientific">Pediococcus cellicola</name>
    <dbReference type="NCBI Taxonomy" id="319652"/>
    <lineage>
        <taxon>Bacteria</taxon>
        <taxon>Bacillati</taxon>
        <taxon>Bacillota</taxon>
        <taxon>Bacilli</taxon>
        <taxon>Lactobacillales</taxon>
        <taxon>Lactobacillaceae</taxon>
        <taxon>Pediococcus</taxon>
    </lineage>
</organism>
<dbReference type="PATRIC" id="fig|319652.3.peg.45"/>
<dbReference type="InterPro" id="IPR037523">
    <property type="entry name" value="VOC_core"/>
</dbReference>
<gene>
    <name evidence="2" type="ORF">IV80_GL000044</name>
</gene>
<dbReference type="CDD" id="cd08347">
    <property type="entry name" value="PcpA_C_like"/>
    <property type="match status" value="1"/>
</dbReference>